<dbReference type="AlphaFoldDB" id="A0A3B0XD15"/>
<evidence type="ECO:0000256" key="4">
    <source>
        <dbReference type="ARBA" id="ARBA00022989"/>
    </source>
</evidence>
<evidence type="ECO:0000256" key="5">
    <source>
        <dbReference type="ARBA" id="ARBA00023136"/>
    </source>
</evidence>
<dbReference type="GO" id="GO:0015385">
    <property type="term" value="F:sodium:proton antiporter activity"/>
    <property type="evidence" value="ECO:0007669"/>
    <property type="project" value="TreeGrafter"/>
</dbReference>
<dbReference type="PANTHER" id="PTHR30341">
    <property type="entry name" value="SODIUM ION/PROTON ANTIPORTER NHAA-RELATED"/>
    <property type="match status" value="1"/>
</dbReference>
<dbReference type="EMBL" id="UOFI01000007">
    <property type="protein sequence ID" value="VAW60947.1"/>
    <property type="molecule type" value="Genomic_DNA"/>
</dbReference>
<reference evidence="7" key="1">
    <citation type="submission" date="2018-06" db="EMBL/GenBank/DDBJ databases">
        <authorList>
            <person name="Zhirakovskaya E."/>
        </authorList>
    </citation>
    <scope>NUCLEOTIDE SEQUENCE</scope>
</reference>
<feature type="transmembrane region" description="Helical" evidence="6">
    <location>
        <begin position="324"/>
        <end position="342"/>
    </location>
</feature>
<dbReference type="NCBIfam" id="TIGR00773">
    <property type="entry name" value="NhaA"/>
    <property type="match status" value="1"/>
</dbReference>
<feature type="transmembrane region" description="Helical" evidence="6">
    <location>
        <begin position="38"/>
        <end position="56"/>
    </location>
</feature>
<keyword evidence="5 6" id="KW-0472">Membrane</keyword>
<dbReference type="GO" id="GO:0006885">
    <property type="term" value="P:regulation of pH"/>
    <property type="evidence" value="ECO:0007669"/>
    <property type="project" value="InterPro"/>
</dbReference>
<evidence type="ECO:0000256" key="6">
    <source>
        <dbReference type="SAM" id="Phobius"/>
    </source>
</evidence>
<organism evidence="7">
    <name type="scientific">hydrothermal vent metagenome</name>
    <dbReference type="NCBI Taxonomy" id="652676"/>
    <lineage>
        <taxon>unclassified sequences</taxon>
        <taxon>metagenomes</taxon>
        <taxon>ecological metagenomes</taxon>
    </lineage>
</organism>
<feature type="transmembrane region" description="Helical" evidence="6">
    <location>
        <begin position="200"/>
        <end position="217"/>
    </location>
</feature>
<dbReference type="HAMAP" id="MF_01844">
    <property type="entry name" value="NhaA"/>
    <property type="match status" value="1"/>
</dbReference>
<dbReference type="Pfam" id="PF06965">
    <property type="entry name" value="Na_H_antiport_1"/>
    <property type="match status" value="1"/>
</dbReference>
<protein>
    <submittedName>
        <fullName evidence="7">Na+/H+ antiporter NhaA type</fullName>
    </submittedName>
</protein>
<keyword evidence="2" id="KW-1003">Cell membrane</keyword>
<name>A0A3B0XD15_9ZZZZ</name>
<feature type="transmembrane region" description="Helical" evidence="6">
    <location>
        <begin position="424"/>
        <end position="447"/>
    </location>
</feature>
<dbReference type="InterPro" id="IPR023171">
    <property type="entry name" value="Na/H_antiporter_dom_sf"/>
</dbReference>
<feature type="transmembrane region" description="Helical" evidence="6">
    <location>
        <begin position="354"/>
        <end position="378"/>
    </location>
</feature>
<feature type="transmembrane region" description="Helical" evidence="6">
    <location>
        <begin position="142"/>
        <end position="164"/>
    </location>
</feature>
<accession>A0A3B0XD15</accession>
<sequence>MSKKEEKADIYHAPWEKSFDKILTPFEEFIHRETTSGLLLMGMAVLALILANGPLAETYQHIIHTMVSLNIGSWKLEMSLSHWVNDGLMALFFFVVGLELKREILVGELAKLRNAVLPIAAAIGGMAVPAIIYFAINPSGDASIGWGIPMATDIAFAIGALALLSSRVPKTLITFLVALAIVDDLGAVLVIAVFYTETIALLPLALAGGILALLILLNMSGVRKTAPYFILAVFLWYALLQSGVHATLAGILGALTVPAIPKYNPERFSEHVKDLMKRFEASHEPGKSIMTNDKLRAVVQTLENGVHSVEAPLQRLEHSWHLPVAYMIIPVFALVNAGIPLAMDSLSTTLTHPVMLGVSLGLVLGKFIGVTGACWLVLKLGLAELPQNTRFTQIAGVSLLAGIGFTMSIFVAQLGFSANEELLLMAKTGILLASLVAGISGFIWLYIVSSPADARPE</sequence>
<comment type="subcellular location">
    <subcellularLocation>
        <location evidence="1">Cell inner membrane</location>
        <topology evidence="1">Multi-pass membrane protein</topology>
    </subcellularLocation>
</comment>
<dbReference type="InterPro" id="IPR004670">
    <property type="entry name" value="NhaA"/>
</dbReference>
<dbReference type="Gene3D" id="1.20.1530.10">
    <property type="entry name" value="Na+/H+ antiporter like domain"/>
    <property type="match status" value="1"/>
</dbReference>
<evidence type="ECO:0000313" key="7">
    <source>
        <dbReference type="EMBL" id="VAW60947.1"/>
    </source>
</evidence>
<proteinExistence type="inferred from homology"/>
<feature type="transmembrane region" description="Helical" evidence="6">
    <location>
        <begin position="229"/>
        <end position="255"/>
    </location>
</feature>
<keyword evidence="3 6" id="KW-0812">Transmembrane</keyword>
<feature type="transmembrane region" description="Helical" evidence="6">
    <location>
        <begin position="112"/>
        <end position="136"/>
    </location>
</feature>
<evidence type="ECO:0000256" key="1">
    <source>
        <dbReference type="ARBA" id="ARBA00004429"/>
    </source>
</evidence>
<keyword evidence="4 6" id="KW-1133">Transmembrane helix</keyword>
<evidence type="ECO:0000256" key="2">
    <source>
        <dbReference type="ARBA" id="ARBA00022475"/>
    </source>
</evidence>
<evidence type="ECO:0000256" key="3">
    <source>
        <dbReference type="ARBA" id="ARBA00022692"/>
    </source>
</evidence>
<gene>
    <name evidence="7" type="ORF">MNBD_GAMMA09-434</name>
</gene>
<feature type="transmembrane region" description="Helical" evidence="6">
    <location>
        <begin position="171"/>
        <end position="194"/>
    </location>
</feature>
<feature type="transmembrane region" description="Helical" evidence="6">
    <location>
        <begin position="83"/>
        <end position="100"/>
    </location>
</feature>
<feature type="transmembrane region" description="Helical" evidence="6">
    <location>
        <begin position="390"/>
        <end position="412"/>
    </location>
</feature>
<dbReference type="GO" id="GO:0005886">
    <property type="term" value="C:plasma membrane"/>
    <property type="evidence" value="ECO:0007669"/>
    <property type="project" value="UniProtKB-SubCell"/>
</dbReference>
<dbReference type="PANTHER" id="PTHR30341:SF0">
    <property type="entry name" value="NA(+)_H(+) ANTIPORTER NHAA"/>
    <property type="match status" value="1"/>
</dbReference>